<feature type="transmembrane region" description="Helical" evidence="1">
    <location>
        <begin position="110"/>
        <end position="126"/>
    </location>
</feature>
<evidence type="ECO:0000256" key="1">
    <source>
        <dbReference type="SAM" id="Phobius"/>
    </source>
</evidence>
<dbReference type="EMBL" id="AAKJEM010000036">
    <property type="protein sequence ID" value="ECS3000460.1"/>
    <property type="molecule type" value="Genomic_DNA"/>
</dbReference>
<dbReference type="RefSeq" id="WP_001104018.1">
    <property type="nucleotide sequence ID" value="NZ_CP063294.1"/>
</dbReference>
<keyword evidence="1" id="KW-1133">Transmembrane helix</keyword>
<dbReference type="EMBL" id="AAKJHJ010000023">
    <property type="protein sequence ID" value="ECS3485155.1"/>
    <property type="molecule type" value="Genomic_DNA"/>
</dbReference>
<gene>
    <name evidence="7" type="ORF">A3104_20835</name>
    <name evidence="6" type="ORF">A3Y76_24600</name>
    <name evidence="8" type="ORF">A4R48_23080</name>
    <name evidence="12" type="ORF">AKH62_21910</name>
    <name evidence="13" type="ORF">AVL16_19985</name>
    <name evidence="15" type="ORF">B4W90_03315</name>
    <name evidence="14" type="ORF">B8Z46_20420</name>
    <name evidence="16" type="ORF">CHN22_21205</name>
    <name evidence="17" type="ORF">DD95_09325</name>
    <name evidence="11" type="ORF">DWU22_23730</name>
    <name evidence="10" type="ORF">DY580_17235</name>
    <name evidence="9" type="ORF">DYM27_21745</name>
    <name evidence="3" type="ORF">EHB09_22465</name>
    <name evidence="4" type="ORF">EVY71_16085</name>
    <name evidence="5" type="ORF">FQC24_20935</name>
</gene>
<dbReference type="Proteomes" id="UP000054461">
    <property type="component" value="Unassembled WGS sequence"/>
</dbReference>
<evidence type="ECO:0000313" key="16">
    <source>
        <dbReference type="EMBL" id="EDJ4180533.1"/>
    </source>
</evidence>
<sequence>MNWHYEKNGVRHDNVTEADITERIQRGELNASTLVWQQGMTEWQPLSATPLADVLKQCAVPPALPGNRIPGSVVWTLAFAPLIGYALEMWTAGLSGMEFEEAYAAVTEGQYWFITLILNIALGYLDERRLRKSGVDTAAFGWLAWLVPFYLWRRAKALGQKPAYFWVWLVTLTVTVLGAG</sequence>
<dbReference type="EMBL" id="AAKJJB010000035">
    <property type="protein sequence ID" value="ECS3689021.1"/>
    <property type="molecule type" value="Genomic_DNA"/>
</dbReference>
<dbReference type="EMBL" id="AAKMBA010000082">
    <property type="protein sequence ID" value="ECT2115992.1"/>
    <property type="molecule type" value="Genomic_DNA"/>
</dbReference>
<dbReference type="EMBL" id="AAHXBO010000024">
    <property type="protein sequence ID" value="ECB2817912.1"/>
    <property type="molecule type" value="Genomic_DNA"/>
</dbReference>
<evidence type="ECO:0000313" key="10">
    <source>
        <dbReference type="EMBL" id="ECT2645474.1"/>
    </source>
</evidence>
<reference evidence="14" key="3">
    <citation type="submission" date="2018-07" db="EMBL/GenBank/DDBJ databases">
        <authorList>
            <consortium name="GenomeTrakr network: Whole genome sequencing for foodborne pathogen traceback"/>
        </authorList>
    </citation>
    <scope>NUCLEOTIDE SEQUENCE</scope>
    <source>
        <strain evidence="12">15MN00354</strain>
        <strain evidence="9">FSIS11812453</strain>
        <strain evidence="14">FSIS1700237</strain>
        <strain evidence="16">FSIS1702925</strain>
        <strain evidence="15">FSIS1710628</strain>
        <strain evidence="3">FSIS21822729</strain>
        <strain evidence="4">FSIS21923391</strain>
    </source>
</reference>
<evidence type="ECO:0000313" key="9">
    <source>
        <dbReference type="EMBL" id="ECT2115992.1"/>
    </source>
</evidence>
<organism evidence="14">
    <name type="scientific">Salmonella typhimurium</name>
    <dbReference type="NCBI Taxonomy" id="90371"/>
    <lineage>
        <taxon>Bacteria</taxon>
        <taxon>Pseudomonadati</taxon>
        <taxon>Pseudomonadota</taxon>
        <taxon>Gammaproteobacteria</taxon>
        <taxon>Enterobacterales</taxon>
        <taxon>Enterobacteriaceae</taxon>
        <taxon>Salmonella</taxon>
    </lineage>
</organism>
<evidence type="ECO:0000313" key="8">
    <source>
        <dbReference type="EMBL" id="ECS3689021.1"/>
    </source>
</evidence>
<evidence type="ECO:0000313" key="15">
    <source>
        <dbReference type="EMBL" id="EDH7467917.1"/>
    </source>
</evidence>
<evidence type="ECO:0000313" key="4">
    <source>
        <dbReference type="EMBL" id="ECB2817912.1"/>
    </source>
</evidence>
<evidence type="ECO:0000313" key="5">
    <source>
        <dbReference type="EMBL" id="ECK1399293.1"/>
    </source>
</evidence>
<dbReference type="EMBL" id="AAKYSK010000038">
    <property type="protein sequence ID" value="ECX3062968.1"/>
    <property type="molecule type" value="Genomic_DNA"/>
</dbReference>
<feature type="domain" description="GYF" evidence="2">
    <location>
        <begin position="3"/>
        <end position="50"/>
    </location>
</feature>
<evidence type="ECO:0000313" key="3">
    <source>
        <dbReference type="EMBL" id="EBZ8376138.1"/>
    </source>
</evidence>
<dbReference type="EMBL" id="AALGGH010000018">
    <property type="protein sequence ID" value="ECY9385917.1"/>
    <property type="molecule type" value="Genomic_DNA"/>
</dbReference>
<evidence type="ECO:0000313" key="6">
    <source>
        <dbReference type="EMBL" id="ECS3000460.1"/>
    </source>
</evidence>
<dbReference type="EMBL" id="AAMIRC010000002">
    <property type="protein sequence ID" value="EDH7467917.1"/>
    <property type="molecule type" value="Genomic_DNA"/>
</dbReference>
<evidence type="ECO:0000313" key="17">
    <source>
        <dbReference type="EMBL" id="KTZ13263.1"/>
    </source>
</evidence>
<name>A0A0W5B7N0_SALTM</name>
<dbReference type="EMBL" id="AAKMFH010000038">
    <property type="protein sequence ID" value="ECT2645474.1"/>
    <property type="molecule type" value="Genomic_DNA"/>
</dbReference>
<dbReference type="EMBL" id="AAJASC010000023">
    <property type="protein sequence ID" value="ECK1399293.1"/>
    <property type="molecule type" value="Genomic_DNA"/>
</dbReference>
<protein>
    <submittedName>
        <fullName evidence="14">DUF4339 domain-containing protein</fullName>
    </submittedName>
    <submittedName>
        <fullName evidence="17">Membrane protein</fullName>
    </submittedName>
</protein>
<dbReference type="AlphaFoldDB" id="A0A0W5B7N0"/>
<dbReference type="EMBL" id="AAMEWS010000019">
    <property type="protein sequence ID" value="EDG6486499.1"/>
    <property type="molecule type" value="Genomic_DNA"/>
</dbReference>
<evidence type="ECO:0000313" key="12">
    <source>
        <dbReference type="EMBL" id="ECX3062968.1"/>
    </source>
</evidence>
<dbReference type="InterPro" id="IPR025640">
    <property type="entry name" value="GYF_2"/>
</dbReference>
<evidence type="ECO:0000313" key="13">
    <source>
        <dbReference type="EMBL" id="ECY9385917.1"/>
    </source>
</evidence>
<accession>A0A0W5B7N0</accession>
<proteinExistence type="predicted"/>
<evidence type="ECO:0000313" key="11">
    <source>
        <dbReference type="EMBL" id="ECV5319620.1"/>
    </source>
</evidence>
<dbReference type="EMBL" id="JYVU01000020">
    <property type="protein sequence ID" value="KTZ13263.1"/>
    <property type="molecule type" value="Genomic_DNA"/>
</dbReference>
<dbReference type="EMBL" id="AAMOFR010000025">
    <property type="protein sequence ID" value="EDJ4180533.1"/>
    <property type="molecule type" value="Genomic_DNA"/>
</dbReference>
<keyword evidence="1" id="KW-0472">Membrane</keyword>
<dbReference type="EMBL" id="AAHSKS010000054">
    <property type="protein sequence ID" value="EBZ8376138.1"/>
    <property type="molecule type" value="Genomic_DNA"/>
</dbReference>
<evidence type="ECO:0000313" key="18">
    <source>
        <dbReference type="Proteomes" id="UP000054461"/>
    </source>
</evidence>
<reference evidence="17 18" key="1">
    <citation type="submission" date="2014-09" db="EMBL/GenBank/DDBJ databases">
        <title>Salmonella Genotype and Phenotype Association.</title>
        <authorList>
            <person name="Chen Y."/>
            <person name="Folster J."/>
            <person name="Ayers S."/>
            <person name="Kabera C."/>
            <person name="Li C."/>
            <person name="Mukherjee S."/>
            <person name="Lam C."/>
            <person name="Zhao S."/>
            <person name="McDermott P."/>
        </authorList>
    </citation>
    <scope>NUCLEOTIDE SEQUENCE [LARGE SCALE GENOMIC DNA]</scope>
    <source>
        <strain evidence="17 18">CVM N32045</strain>
    </source>
</reference>
<keyword evidence="1" id="KW-0812">Transmembrane</keyword>
<feature type="transmembrane region" description="Helical" evidence="1">
    <location>
        <begin position="133"/>
        <end position="151"/>
    </location>
</feature>
<evidence type="ECO:0000259" key="2">
    <source>
        <dbReference type="Pfam" id="PF14237"/>
    </source>
</evidence>
<dbReference type="Pfam" id="PF14237">
    <property type="entry name" value="GYF_2"/>
    <property type="match status" value="1"/>
</dbReference>
<feature type="transmembrane region" description="Helical" evidence="1">
    <location>
        <begin position="73"/>
        <end position="90"/>
    </location>
</feature>
<evidence type="ECO:0000313" key="14">
    <source>
        <dbReference type="EMBL" id="EDG6486499.1"/>
    </source>
</evidence>
<reference evidence="6" key="2">
    <citation type="submission" date="2018-07" db="EMBL/GenBank/DDBJ databases">
        <authorList>
            <consortium name="NARMS: The National Antimicrobial Resistance Monitoring System"/>
        </authorList>
    </citation>
    <scope>NUCLEOTIDE SEQUENCE</scope>
    <source>
        <strain evidence="5">CVM N18S0806</strain>
        <strain evidence="6">CVM N56971F</strain>
        <strain evidence="7">CVM N57720F</strain>
        <strain evidence="11">FSIS11811627</strain>
        <strain evidence="10">FSIS11812714</strain>
        <strain evidence="13">FSIS1504253</strain>
        <strain evidence="8">FSIS1606077</strain>
    </source>
</reference>
<dbReference type="EMBL" id="AAKSLO010000052">
    <property type="protein sequence ID" value="ECV5319620.1"/>
    <property type="molecule type" value="Genomic_DNA"/>
</dbReference>
<comment type="caution">
    <text evidence="14">The sequence shown here is derived from an EMBL/GenBank/DDBJ whole genome shotgun (WGS) entry which is preliminary data.</text>
</comment>
<feature type="transmembrane region" description="Helical" evidence="1">
    <location>
        <begin position="163"/>
        <end position="179"/>
    </location>
</feature>
<evidence type="ECO:0000313" key="7">
    <source>
        <dbReference type="EMBL" id="ECS3485155.1"/>
    </source>
</evidence>